<dbReference type="EMBL" id="UINC01029500">
    <property type="protein sequence ID" value="SVB12328.1"/>
    <property type="molecule type" value="Genomic_DNA"/>
</dbReference>
<dbReference type="InterPro" id="IPR015421">
    <property type="entry name" value="PyrdxlP-dep_Trfase_major"/>
</dbReference>
<evidence type="ECO:0000313" key="3">
    <source>
        <dbReference type="EMBL" id="SVB12328.1"/>
    </source>
</evidence>
<evidence type="ECO:0000256" key="1">
    <source>
        <dbReference type="ARBA" id="ARBA00022898"/>
    </source>
</evidence>
<dbReference type="InterPro" id="IPR015424">
    <property type="entry name" value="PyrdxlP-dep_Trfase"/>
</dbReference>
<dbReference type="GO" id="GO:0030170">
    <property type="term" value="F:pyridoxal phosphate binding"/>
    <property type="evidence" value="ECO:0007669"/>
    <property type="project" value="TreeGrafter"/>
</dbReference>
<sequence>MKVPFVSIGRQYDFLREEFIKTFDEVGSSGQYIMGEGLSEFETKIASYCETKYALGLANGSDALFLALKAMGIGEGDEVITCPNSFVASAWVIEATKARTVFVDCAEDYNIDFSKIEEAISPNTKAIIPVHLTGRPSPMDEIKVIAQKYNLHILEDSAQAIGAKYKGNKVGSLGDGAAFSLHPLKNLGVMGDGGVFTTNNEELYQTVKKLRNHGLKNRDECEVWGFNSRLDSLQAELASIKLNHLDTWNLRFREIAEFYRSNLNDLVITPIDKPYEEPVYHNFVIRVDKRDKLMDSLLSSGIETKIHYPIPIHLQECSRNLGYNTGDFPLTELFASQMISLPIYPELTDAEVEYVVEATRSYF</sequence>
<dbReference type="SUPFAM" id="SSF53383">
    <property type="entry name" value="PLP-dependent transferases"/>
    <property type="match status" value="1"/>
</dbReference>
<reference evidence="3" key="1">
    <citation type="submission" date="2018-05" db="EMBL/GenBank/DDBJ databases">
        <authorList>
            <person name="Lanie J.A."/>
            <person name="Ng W.-L."/>
            <person name="Kazmierczak K.M."/>
            <person name="Andrzejewski T.M."/>
            <person name="Davidsen T.M."/>
            <person name="Wayne K.J."/>
            <person name="Tettelin H."/>
            <person name="Glass J.I."/>
            <person name="Rusch D."/>
            <person name="Podicherti R."/>
            <person name="Tsui H.-C.T."/>
            <person name="Winkler M.E."/>
        </authorList>
    </citation>
    <scope>NUCLEOTIDE SEQUENCE</scope>
</reference>
<organism evidence="3">
    <name type="scientific">marine metagenome</name>
    <dbReference type="NCBI Taxonomy" id="408172"/>
    <lineage>
        <taxon>unclassified sequences</taxon>
        <taxon>metagenomes</taxon>
        <taxon>ecological metagenomes</taxon>
    </lineage>
</organism>
<dbReference type="GO" id="GO:0008483">
    <property type="term" value="F:transaminase activity"/>
    <property type="evidence" value="ECO:0007669"/>
    <property type="project" value="TreeGrafter"/>
</dbReference>
<protein>
    <submittedName>
        <fullName evidence="3">Uncharacterized protein</fullName>
    </submittedName>
</protein>
<dbReference type="CDD" id="cd00616">
    <property type="entry name" value="AHBA_syn"/>
    <property type="match status" value="1"/>
</dbReference>
<name>A0A382BEU9_9ZZZZ</name>
<dbReference type="AlphaFoldDB" id="A0A382BEU9"/>
<dbReference type="PANTHER" id="PTHR30244">
    <property type="entry name" value="TRANSAMINASE"/>
    <property type="match status" value="1"/>
</dbReference>
<evidence type="ECO:0000256" key="2">
    <source>
        <dbReference type="ARBA" id="ARBA00037999"/>
    </source>
</evidence>
<comment type="similarity">
    <text evidence="2">Belongs to the DegT/DnrJ/EryC1 family.</text>
</comment>
<dbReference type="PIRSF" id="PIRSF000390">
    <property type="entry name" value="PLP_StrS"/>
    <property type="match status" value="1"/>
</dbReference>
<dbReference type="GO" id="GO:0000271">
    <property type="term" value="P:polysaccharide biosynthetic process"/>
    <property type="evidence" value="ECO:0007669"/>
    <property type="project" value="TreeGrafter"/>
</dbReference>
<gene>
    <name evidence="3" type="ORF">METZ01_LOCUS165182</name>
</gene>
<dbReference type="Gene3D" id="3.90.1150.10">
    <property type="entry name" value="Aspartate Aminotransferase, domain 1"/>
    <property type="match status" value="1"/>
</dbReference>
<dbReference type="Gene3D" id="3.40.640.10">
    <property type="entry name" value="Type I PLP-dependent aspartate aminotransferase-like (Major domain)"/>
    <property type="match status" value="1"/>
</dbReference>
<dbReference type="PANTHER" id="PTHR30244:SF36">
    <property type="entry name" value="3-OXO-GLUCOSE-6-PHOSPHATE:GLUTAMATE AMINOTRANSFERASE"/>
    <property type="match status" value="1"/>
</dbReference>
<accession>A0A382BEU9</accession>
<dbReference type="InterPro" id="IPR000653">
    <property type="entry name" value="DegT/StrS_aminotransferase"/>
</dbReference>
<proteinExistence type="inferred from homology"/>
<keyword evidence="1" id="KW-0663">Pyridoxal phosphate</keyword>
<dbReference type="Pfam" id="PF01041">
    <property type="entry name" value="DegT_DnrJ_EryC1"/>
    <property type="match status" value="1"/>
</dbReference>
<dbReference type="InterPro" id="IPR015422">
    <property type="entry name" value="PyrdxlP-dep_Trfase_small"/>
</dbReference>